<feature type="transmembrane region" description="Helical" evidence="1">
    <location>
        <begin position="98"/>
        <end position="118"/>
    </location>
</feature>
<dbReference type="EMBL" id="CAADHB010000004">
    <property type="protein sequence ID" value="VFK77956.1"/>
    <property type="molecule type" value="Genomic_DNA"/>
</dbReference>
<name>A0A451BI95_9GAMM</name>
<accession>A0A451BI95</accession>
<feature type="transmembrane region" description="Helical" evidence="1">
    <location>
        <begin position="263"/>
        <end position="283"/>
    </location>
</feature>
<evidence type="ECO:0000256" key="1">
    <source>
        <dbReference type="SAM" id="Phobius"/>
    </source>
</evidence>
<keyword evidence="1" id="KW-1133">Transmembrane helix</keyword>
<organism evidence="2">
    <name type="scientific">Candidatus Kentrum sp. SD</name>
    <dbReference type="NCBI Taxonomy" id="2126332"/>
    <lineage>
        <taxon>Bacteria</taxon>
        <taxon>Pseudomonadati</taxon>
        <taxon>Pseudomonadota</taxon>
        <taxon>Gammaproteobacteria</taxon>
        <taxon>Candidatus Kentrum</taxon>
    </lineage>
</organism>
<reference evidence="2" key="1">
    <citation type="submission" date="2019-02" db="EMBL/GenBank/DDBJ databases">
        <authorList>
            <person name="Gruber-Vodicka R. H."/>
            <person name="Seah K. B. B."/>
        </authorList>
    </citation>
    <scope>NUCLEOTIDE SEQUENCE</scope>
    <source>
        <strain evidence="2">BECK_S127</strain>
    </source>
</reference>
<feature type="transmembrane region" description="Helical" evidence="1">
    <location>
        <begin position="66"/>
        <end position="86"/>
    </location>
</feature>
<dbReference type="AlphaFoldDB" id="A0A451BI95"/>
<gene>
    <name evidence="2" type="ORF">BECKSD772D_GA0070982_100425</name>
</gene>
<keyword evidence="1" id="KW-0472">Membrane</keyword>
<feature type="transmembrane region" description="Helical" evidence="1">
    <location>
        <begin position="321"/>
        <end position="341"/>
    </location>
</feature>
<feature type="transmembrane region" description="Helical" evidence="1">
    <location>
        <begin position="21"/>
        <end position="46"/>
    </location>
</feature>
<protein>
    <submittedName>
        <fullName evidence="2">Uncharacterized protein</fullName>
    </submittedName>
</protein>
<sequence length="344" mass="39222">MHDYLKGCKARPDKESLIIHMGHATSLWMLTIFILVFFVTSSYLDLEVSDATGYAIEHKGMSLREWISFLIISVIFLVVSMSWSGFNSVKIILSYKERIKFSVIIFLIVFLTLGFMYLQNFESICGDLPISSLYNTDKKELSKIFYACTGKIKLLEADAYIGSYPSCQIWREVLIFSSLAILGILMFFSAIVMSLLVSSVSLLTIDYRASEEMFRRRTREIYMGLYSSAAMLTAAVFLTYCLNHLFSALGARDLVYYVSENRFMATGLFFTLMLSVIYIPLFIKRNFLLNDHLIKKGFASKEDIENWYAVNLLERRAGVDFFGISAILIPVITGVLINVLSKHP</sequence>
<keyword evidence="1" id="KW-0812">Transmembrane</keyword>
<feature type="transmembrane region" description="Helical" evidence="1">
    <location>
        <begin position="173"/>
        <end position="203"/>
    </location>
</feature>
<proteinExistence type="predicted"/>
<evidence type="ECO:0000313" key="2">
    <source>
        <dbReference type="EMBL" id="VFK77956.1"/>
    </source>
</evidence>
<feature type="transmembrane region" description="Helical" evidence="1">
    <location>
        <begin position="224"/>
        <end position="251"/>
    </location>
</feature>